<proteinExistence type="predicted"/>
<dbReference type="Proteomes" id="UP000700596">
    <property type="component" value="Unassembled WGS sequence"/>
</dbReference>
<dbReference type="EMBL" id="JAGMWT010000007">
    <property type="protein sequence ID" value="KAH7125241.1"/>
    <property type="molecule type" value="Genomic_DNA"/>
</dbReference>
<keyword evidence="3" id="KW-1185">Reference proteome</keyword>
<evidence type="ECO:0000313" key="3">
    <source>
        <dbReference type="Proteomes" id="UP000700596"/>
    </source>
</evidence>
<reference evidence="2" key="1">
    <citation type="journal article" date="2021" name="Nat. Commun.">
        <title>Genetic determinants of endophytism in the Arabidopsis root mycobiome.</title>
        <authorList>
            <person name="Mesny F."/>
            <person name="Miyauchi S."/>
            <person name="Thiergart T."/>
            <person name="Pickel B."/>
            <person name="Atanasova L."/>
            <person name="Karlsson M."/>
            <person name="Huettel B."/>
            <person name="Barry K.W."/>
            <person name="Haridas S."/>
            <person name="Chen C."/>
            <person name="Bauer D."/>
            <person name="Andreopoulos W."/>
            <person name="Pangilinan J."/>
            <person name="LaButti K."/>
            <person name="Riley R."/>
            <person name="Lipzen A."/>
            <person name="Clum A."/>
            <person name="Drula E."/>
            <person name="Henrissat B."/>
            <person name="Kohler A."/>
            <person name="Grigoriev I.V."/>
            <person name="Martin F.M."/>
            <person name="Hacquard S."/>
        </authorList>
    </citation>
    <scope>NUCLEOTIDE SEQUENCE</scope>
    <source>
        <strain evidence="2">MPI-CAGE-CH-0243</strain>
    </source>
</reference>
<feature type="compositionally biased region" description="Low complexity" evidence="1">
    <location>
        <begin position="102"/>
        <end position="119"/>
    </location>
</feature>
<feature type="compositionally biased region" description="Basic and acidic residues" evidence="1">
    <location>
        <begin position="7"/>
        <end position="20"/>
    </location>
</feature>
<name>A0A9P9DTZ4_9PLEO</name>
<sequence length="238" mass="25019">MGGGGEESERRERERGKGTDEGVSTEGDDGRAGAARRRVVVGKCSPAAASRLGRSDRETEHTQINQSASQSVSQSVSLQSLSQSLSGCLALHRGGWESVSGQQQPSNPASPSNNNNQEAAGKEPDGLTPTETRCCGPVGGTVPLARDSQTTAGVRVGPASSDWPTTPPSCRLATRATATGRHRPTHWEALGSLVEGMGGQQHRLGAATYIIQPQIPQNKLKATVLREGKIPRMPSHSR</sequence>
<comment type="caution">
    <text evidence="2">The sequence shown here is derived from an EMBL/GenBank/DDBJ whole genome shotgun (WGS) entry which is preliminary data.</text>
</comment>
<protein>
    <submittedName>
        <fullName evidence="2">Uncharacterized protein</fullName>
    </submittedName>
</protein>
<evidence type="ECO:0000313" key="2">
    <source>
        <dbReference type="EMBL" id="KAH7125241.1"/>
    </source>
</evidence>
<organism evidence="2 3">
    <name type="scientific">Dendryphion nanum</name>
    <dbReference type="NCBI Taxonomy" id="256645"/>
    <lineage>
        <taxon>Eukaryota</taxon>
        <taxon>Fungi</taxon>
        <taxon>Dikarya</taxon>
        <taxon>Ascomycota</taxon>
        <taxon>Pezizomycotina</taxon>
        <taxon>Dothideomycetes</taxon>
        <taxon>Pleosporomycetidae</taxon>
        <taxon>Pleosporales</taxon>
        <taxon>Torulaceae</taxon>
        <taxon>Dendryphion</taxon>
    </lineage>
</organism>
<evidence type="ECO:0000256" key="1">
    <source>
        <dbReference type="SAM" id="MobiDB-lite"/>
    </source>
</evidence>
<accession>A0A9P9DTZ4</accession>
<feature type="region of interest" description="Disordered" evidence="1">
    <location>
        <begin position="1"/>
        <end position="79"/>
    </location>
</feature>
<feature type="region of interest" description="Disordered" evidence="1">
    <location>
        <begin position="97"/>
        <end position="170"/>
    </location>
</feature>
<feature type="compositionally biased region" description="Low complexity" evidence="1">
    <location>
        <begin position="66"/>
        <end position="79"/>
    </location>
</feature>
<gene>
    <name evidence="2" type="ORF">B0J11DRAFT_300222</name>
</gene>
<dbReference type="AlphaFoldDB" id="A0A9P9DTZ4"/>